<evidence type="ECO:0000313" key="2">
    <source>
        <dbReference type="Proteomes" id="UP001335648"/>
    </source>
</evidence>
<dbReference type="Proteomes" id="UP001335648">
    <property type="component" value="Unassembled WGS sequence"/>
</dbReference>
<evidence type="ECO:0000313" key="1">
    <source>
        <dbReference type="EMBL" id="KAK5904825.1"/>
    </source>
</evidence>
<sequence>MWVRKWLSEKRRERYGHYSTLLNELKTEDEKAFFNYTRLPRGLYDEVLRRVEGRIEKKDTWYRKSLPPGLKLSITLRHLASSDNYPSLSYNFRVAPNTISLIINEVCDAIKA</sequence>
<dbReference type="AlphaFoldDB" id="A0AAN8CJ82"/>
<accession>A0AAN8CJ82</accession>
<name>A0AAN8CJ82_9TELE</name>
<gene>
    <name evidence="1" type="ORF">CesoFtcFv8_006351</name>
</gene>
<reference evidence="1 2" key="1">
    <citation type="journal article" date="2023" name="Mol. Biol. Evol.">
        <title>Genomics of Secondarily Temperate Adaptation in the Only Non-Antarctic Icefish.</title>
        <authorList>
            <person name="Rivera-Colon A.G."/>
            <person name="Rayamajhi N."/>
            <person name="Minhas B.F."/>
            <person name="Madrigal G."/>
            <person name="Bilyk K.T."/>
            <person name="Yoon V."/>
            <person name="Hune M."/>
            <person name="Gregory S."/>
            <person name="Cheng C.H.C."/>
            <person name="Catchen J.M."/>
        </authorList>
    </citation>
    <scope>NUCLEOTIDE SEQUENCE [LARGE SCALE GENOMIC DNA]</scope>
    <source>
        <strain evidence="1">JC2023a</strain>
    </source>
</reference>
<protein>
    <submittedName>
        <fullName evidence="1">Uncharacterized protein</fullName>
    </submittedName>
</protein>
<organism evidence="1 2">
    <name type="scientific">Champsocephalus esox</name>
    <name type="common">pike icefish</name>
    <dbReference type="NCBI Taxonomy" id="159716"/>
    <lineage>
        <taxon>Eukaryota</taxon>
        <taxon>Metazoa</taxon>
        <taxon>Chordata</taxon>
        <taxon>Craniata</taxon>
        <taxon>Vertebrata</taxon>
        <taxon>Euteleostomi</taxon>
        <taxon>Actinopterygii</taxon>
        <taxon>Neopterygii</taxon>
        <taxon>Teleostei</taxon>
        <taxon>Neoteleostei</taxon>
        <taxon>Acanthomorphata</taxon>
        <taxon>Eupercaria</taxon>
        <taxon>Perciformes</taxon>
        <taxon>Notothenioidei</taxon>
        <taxon>Channichthyidae</taxon>
        <taxon>Champsocephalus</taxon>
    </lineage>
</organism>
<dbReference type="EMBL" id="JAULUE010002050">
    <property type="protein sequence ID" value="KAK5904825.1"/>
    <property type="molecule type" value="Genomic_DNA"/>
</dbReference>
<keyword evidence="2" id="KW-1185">Reference proteome</keyword>
<comment type="caution">
    <text evidence="1">The sequence shown here is derived from an EMBL/GenBank/DDBJ whole genome shotgun (WGS) entry which is preliminary data.</text>
</comment>
<proteinExistence type="predicted"/>